<evidence type="ECO:0000256" key="1">
    <source>
        <dbReference type="ARBA" id="ARBA00004141"/>
    </source>
</evidence>
<dbReference type="PANTHER" id="PTHR45649">
    <property type="entry name" value="AMINO-ACID PERMEASE BAT1"/>
    <property type="match status" value="1"/>
</dbReference>
<evidence type="ECO:0000256" key="3">
    <source>
        <dbReference type="ARBA" id="ARBA00022692"/>
    </source>
</evidence>
<keyword evidence="5 6" id="KW-0472">Membrane</keyword>
<proteinExistence type="predicted"/>
<evidence type="ECO:0000256" key="6">
    <source>
        <dbReference type="SAM" id="Phobius"/>
    </source>
</evidence>
<comment type="subcellular location">
    <subcellularLocation>
        <location evidence="1">Membrane</location>
        <topology evidence="1">Multi-pass membrane protein</topology>
    </subcellularLocation>
</comment>
<accession>R7S012</accession>
<feature type="transmembrane region" description="Helical" evidence="6">
    <location>
        <begin position="89"/>
        <end position="110"/>
    </location>
</feature>
<dbReference type="GO" id="GO:0016020">
    <property type="term" value="C:membrane"/>
    <property type="evidence" value="ECO:0007669"/>
    <property type="project" value="UniProtKB-SubCell"/>
</dbReference>
<dbReference type="EMBL" id="JH687561">
    <property type="protein sequence ID" value="EIN03573.1"/>
    <property type="molecule type" value="Genomic_DNA"/>
</dbReference>
<evidence type="ECO:0000256" key="4">
    <source>
        <dbReference type="ARBA" id="ARBA00022989"/>
    </source>
</evidence>
<feature type="transmembrane region" description="Helical" evidence="6">
    <location>
        <begin position="463"/>
        <end position="484"/>
    </location>
</feature>
<dbReference type="eggNOG" id="KOG1289">
    <property type="taxonomic scope" value="Eukaryota"/>
</dbReference>
<feature type="transmembrane region" description="Helical" evidence="6">
    <location>
        <begin position="423"/>
        <end position="443"/>
    </location>
</feature>
<reference evidence="8" key="1">
    <citation type="journal article" date="2012" name="Science">
        <title>The Paleozoic origin of enzymatic lignin decomposition reconstructed from 31 fungal genomes.</title>
        <authorList>
            <person name="Floudas D."/>
            <person name="Binder M."/>
            <person name="Riley R."/>
            <person name="Barry K."/>
            <person name="Blanchette R.A."/>
            <person name="Henrissat B."/>
            <person name="Martinez A.T."/>
            <person name="Otillar R."/>
            <person name="Spatafora J.W."/>
            <person name="Yadav J.S."/>
            <person name="Aerts A."/>
            <person name="Benoit I."/>
            <person name="Boyd A."/>
            <person name="Carlson A."/>
            <person name="Copeland A."/>
            <person name="Coutinho P.M."/>
            <person name="de Vries R.P."/>
            <person name="Ferreira P."/>
            <person name="Findley K."/>
            <person name="Foster B."/>
            <person name="Gaskell J."/>
            <person name="Glotzer D."/>
            <person name="Gorecki P."/>
            <person name="Heitman J."/>
            <person name="Hesse C."/>
            <person name="Hori C."/>
            <person name="Igarashi K."/>
            <person name="Jurgens J.A."/>
            <person name="Kallen N."/>
            <person name="Kersten P."/>
            <person name="Kohler A."/>
            <person name="Kuees U."/>
            <person name="Kumar T.K.A."/>
            <person name="Kuo A."/>
            <person name="LaButti K."/>
            <person name="Larrondo L.F."/>
            <person name="Lindquist E."/>
            <person name="Ling A."/>
            <person name="Lombard V."/>
            <person name="Lucas S."/>
            <person name="Lundell T."/>
            <person name="Martin R."/>
            <person name="McLaughlin D.J."/>
            <person name="Morgenstern I."/>
            <person name="Morin E."/>
            <person name="Murat C."/>
            <person name="Nagy L.G."/>
            <person name="Nolan M."/>
            <person name="Ohm R.A."/>
            <person name="Patyshakuliyeva A."/>
            <person name="Rokas A."/>
            <person name="Ruiz-Duenas F.J."/>
            <person name="Sabat G."/>
            <person name="Salamov A."/>
            <person name="Samejima M."/>
            <person name="Schmutz J."/>
            <person name="Slot J.C."/>
            <person name="St John F."/>
            <person name="Stenlid J."/>
            <person name="Sun H."/>
            <person name="Sun S."/>
            <person name="Syed K."/>
            <person name="Tsang A."/>
            <person name="Wiebenga A."/>
            <person name="Young D."/>
            <person name="Pisabarro A."/>
            <person name="Eastwood D.C."/>
            <person name="Martin F."/>
            <person name="Cullen D."/>
            <person name="Grigoriev I.V."/>
            <person name="Hibbett D.S."/>
        </authorList>
    </citation>
    <scope>NUCLEOTIDE SEQUENCE [LARGE SCALE GENOMIC DNA]</scope>
    <source>
        <strain evidence="8">HHB-11173 SS5</strain>
    </source>
</reference>
<sequence>MSGHDLEKNGYANGVQVSDGLAASDKPEGASTTVEAVNASGHVDKLTRHYGLLSICATALTVDSAWIALGGSLVVASANGGPPGIIYEFLAACFYYSFIAASIAELASSIPSSGGVYHWASVTPGPRFGRALGFFCGSMNFFGWVFDLASIVTIPSNIAVQMYAVFHPDYVVESWHVYIAFLIINWGCCFFVIFCNHLMPTVQNLGLFLVVGGGIITIIVVVAMQPHHASSSFVWTEWTNTTGWSNGVAFLTGMLNGAFTIGTPDAVTHMAEEMPNPRRDLPKAVAAQIILGTLTGFFFVVAIMYGITDFDAVLTSNGSFPLAEVYAQATGSKGATFGLLLIILLAILVCTIGTFVTVGRILWTLARDNVTPFPSILGNASTRWSCPIESTLLVGDILFWLAILSTGFGAIQLGSKTAFTDLVGSFIILTTTSYGLAIVPHLLSGRSNVPIGPFWMGKWGYLVNGFAVLFIILTDIFYCFPYALPVDVPTMNYNSVILAGIVFITTVWWFIHGARKYQGPHLPHLDEVGHEVKALI</sequence>
<organism evidence="7 8">
    <name type="scientific">Punctularia strigosozonata (strain HHB-11173)</name>
    <name type="common">White-rot fungus</name>
    <dbReference type="NCBI Taxonomy" id="741275"/>
    <lineage>
        <taxon>Eukaryota</taxon>
        <taxon>Fungi</taxon>
        <taxon>Dikarya</taxon>
        <taxon>Basidiomycota</taxon>
        <taxon>Agaricomycotina</taxon>
        <taxon>Agaricomycetes</taxon>
        <taxon>Corticiales</taxon>
        <taxon>Punctulariaceae</taxon>
        <taxon>Punctularia</taxon>
    </lineage>
</organism>
<dbReference type="GO" id="GO:0022857">
    <property type="term" value="F:transmembrane transporter activity"/>
    <property type="evidence" value="ECO:0007669"/>
    <property type="project" value="InterPro"/>
</dbReference>
<feature type="transmembrane region" description="Helical" evidence="6">
    <location>
        <begin position="284"/>
        <end position="307"/>
    </location>
</feature>
<feature type="transmembrane region" description="Helical" evidence="6">
    <location>
        <begin position="175"/>
        <end position="194"/>
    </location>
</feature>
<dbReference type="Proteomes" id="UP000054196">
    <property type="component" value="Unassembled WGS sequence"/>
</dbReference>
<evidence type="ECO:0000313" key="8">
    <source>
        <dbReference type="Proteomes" id="UP000054196"/>
    </source>
</evidence>
<gene>
    <name evidence="7" type="ORF">PUNSTDRAFT_139454</name>
</gene>
<keyword evidence="4 6" id="KW-1133">Transmembrane helix</keyword>
<dbReference type="PIRSF" id="PIRSF006060">
    <property type="entry name" value="AA_transporter"/>
    <property type="match status" value="1"/>
</dbReference>
<protein>
    <submittedName>
        <fullName evidence="7">Choline transport protein</fullName>
    </submittedName>
</protein>
<dbReference type="InterPro" id="IPR002293">
    <property type="entry name" value="AA/rel_permease1"/>
</dbReference>
<feature type="transmembrane region" description="Helical" evidence="6">
    <location>
        <begin position="131"/>
        <end position="155"/>
    </location>
</feature>
<evidence type="ECO:0000256" key="5">
    <source>
        <dbReference type="ARBA" id="ARBA00023136"/>
    </source>
</evidence>
<feature type="transmembrane region" description="Helical" evidence="6">
    <location>
        <begin position="392"/>
        <end position="411"/>
    </location>
</feature>
<dbReference type="KEGG" id="psq:PUNSTDRAFT_139454"/>
<feature type="transmembrane region" description="Helical" evidence="6">
    <location>
        <begin position="206"/>
        <end position="224"/>
    </location>
</feature>
<name>R7S012_PUNST</name>
<dbReference type="PANTHER" id="PTHR45649:SF27">
    <property type="entry name" value="CHOLINE TRANSPORTER (EUROFUNG)"/>
    <property type="match status" value="1"/>
</dbReference>
<feature type="transmembrane region" description="Helical" evidence="6">
    <location>
        <begin position="337"/>
        <end position="358"/>
    </location>
</feature>
<dbReference type="OMA" id="GWMFDLA"/>
<dbReference type="RefSeq" id="XP_007389230.1">
    <property type="nucleotide sequence ID" value="XM_007389168.1"/>
</dbReference>
<feature type="transmembrane region" description="Helical" evidence="6">
    <location>
        <begin position="244"/>
        <end position="263"/>
    </location>
</feature>
<evidence type="ECO:0000256" key="2">
    <source>
        <dbReference type="ARBA" id="ARBA00022448"/>
    </source>
</evidence>
<dbReference type="AlphaFoldDB" id="R7S012"/>
<dbReference type="HOGENOM" id="CLU_004495_2_1_1"/>
<feature type="transmembrane region" description="Helical" evidence="6">
    <location>
        <begin position="490"/>
        <end position="511"/>
    </location>
</feature>
<dbReference type="GeneID" id="18880323"/>
<dbReference type="Pfam" id="PF13520">
    <property type="entry name" value="AA_permease_2"/>
    <property type="match status" value="1"/>
</dbReference>
<keyword evidence="8" id="KW-1185">Reference proteome</keyword>
<keyword evidence="2" id="KW-0813">Transport</keyword>
<dbReference type="Gene3D" id="1.20.1740.10">
    <property type="entry name" value="Amino acid/polyamine transporter I"/>
    <property type="match status" value="1"/>
</dbReference>
<evidence type="ECO:0000313" key="7">
    <source>
        <dbReference type="EMBL" id="EIN03573.1"/>
    </source>
</evidence>
<feature type="transmembrane region" description="Helical" evidence="6">
    <location>
        <begin position="50"/>
        <end position="69"/>
    </location>
</feature>
<keyword evidence="3 6" id="KW-0812">Transmembrane</keyword>
<dbReference type="OrthoDB" id="3900342at2759"/>